<comment type="caution">
    <text evidence="8">The sequence shown here is derived from an EMBL/GenBank/DDBJ whole genome shotgun (WGS) entry which is preliminary data.</text>
</comment>
<dbReference type="InterPro" id="IPR055342">
    <property type="entry name" value="MreC_beta-barrel_core"/>
</dbReference>
<feature type="transmembrane region" description="Helical" evidence="6">
    <location>
        <begin position="12"/>
        <end position="29"/>
    </location>
</feature>
<keyword evidence="6" id="KW-1133">Transmembrane helix</keyword>
<dbReference type="NCBIfam" id="NF010532">
    <property type="entry name" value="PRK13922.9-3"/>
    <property type="match status" value="1"/>
</dbReference>
<evidence type="ECO:0000256" key="3">
    <source>
        <dbReference type="ARBA" id="ARBA00022960"/>
    </source>
</evidence>
<dbReference type="InterPro" id="IPR007221">
    <property type="entry name" value="MreC"/>
</dbReference>
<dbReference type="GO" id="GO:0005886">
    <property type="term" value="C:plasma membrane"/>
    <property type="evidence" value="ECO:0007669"/>
    <property type="project" value="TreeGrafter"/>
</dbReference>
<dbReference type="PANTHER" id="PTHR34138">
    <property type="entry name" value="CELL SHAPE-DETERMINING PROTEIN MREC"/>
    <property type="match status" value="1"/>
</dbReference>
<dbReference type="Gene3D" id="2.40.10.350">
    <property type="entry name" value="Rod shape-determining protein MreC, domain 2"/>
    <property type="match status" value="1"/>
</dbReference>
<dbReference type="PANTHER" id="PTHR34138:SF1">
    <property type="entry name" value="CELL SHAPE-DETERMINING PROTEIN MREC"/>
    <property type="match status" value="1"/>
</dbReference>
<dbReference type="InterPro" id="IPR042175">
    <property type="entry name" value="Cell/Rod_MreC_2"/>
</dbReference>
<keyword evidence="6" id="KW-0472">Membrane</keyword>
<evidence type="ECO:0000256" key="6">
    <source>
        <dbReference type="SAM" id="Phobius"/>
    </source>
</evidence>
<dbReference type="Gene3D" id="2.40.10.340">
    <property type="entry name" value="Rod shape-determining protein MreC, domain 1"/>
    <property type="match status" value="1"/>
</dbReference>
<dbReference type="EMBL" id="JADWYR010000001">
    <property type="protein sequence ID" value="MBG9376193.1"/>
    <property type="molecule type" value="Genomic_DNA"/>
</dbReference>
<dbReference type="RefSeq" id="WP_196990211.1">
    <property type="nucleotide sequence ID" value="NZ_JADWYR010000001.1"/>
</dbReference>
<comment type="similarity">
    <text evidence="1 5">Belongs to the MreC family.</text>
</comment>
<keyword evidence="6" id="KW-0812">Transmembrane</keyword>
<evidence type="ECO:0000313" key="8">
    <source>
        <dbReference type="EMBL" id="MBG9376193.1"/>
    </source>
</evidence>
<proteinExistence type="inferred from homology"/>
<protein>
    <recommendedName>
        <fullName evidence="2 5">Cell shape-determining protein MreC</fullName>
    </recommendedName>
    <alternativeName>
        <fullName evidence="4 5">Cell shape protein MreC</fullName>
    </alternativeName>
</protein>
<evidence type="ECO:0000256" key="5">
    <source>
        <dbReference type="PIRNR" id="PIRNR038471"/>
    </source>
</evidence>
<evidence type="ECO:0000256" key="4">
    <source>
        <dbReference type="ARBA" id="ARBA00032089"/>
    </source>
</evidence>
<dbReference type="Proteomes" id="UP000628448">
    <property type="component" value="Unassembled WGS sequence"/>
</dbReference>
<evidence type="ECO:0000313" key="9">
    <source>
        <dbReference type="Proteomes" id="UP000628448"/>
    </source>
</evidence>
<reference evidence="8" key="1">
    <citation type="submission" date="2020-11" db="EMBL/GenBank/DDBJ databases">
        <title>Bacterial whole genome sequence for Panacibacter sp. DH6.</title>
        <authorList>
            <person name="Le V."/>
            <person name="Ko S."/>
            <person name="Ahn C.-Y."/>
            <person name="Oh H.-M."/>
        </authorList>
    </citation>
    <scope>NUCLEOTIDE SEQUENCE</scope>
    <source>
        <strain evidence="8">DH6</strain>
    </source>
</reference>
<dbReference type="PIRSF" id="PIRSF038471">
    <property type="entry name" value="MreC"/>
    <property type="match status" value="1"/>
</dbReference>
<dbReference type="Pfam" id="PF04085">
    <property type="entry name" value="MreC"/>
    <property type="match status" value="1"/>
</dbReference>
<name>A0A931E6X3_9BACT</name>
<gene>
    <name evidence="8" type="primary">mreC</name>
    <name evidence="8" type="ORF">I5907_08100</name>
</gene>
<organism evidence="8 9">
    <name type="scientific">Panacibacter microcysteis</name>
    <dbReference type="NCBI Taxonomy" id="2793269"/>
    <lineage>
        <taxon>Bacteria</taxon>
        <taxon>Pseudomonadati</taxon>
        <taxon>Bacteroidota</taxon>
        <taxon>Chitinophagia</taxon>
        <taxon>Chitinophagales</taxon>
        <taxon>Chitinophagaceae</taxon>
        <taxon>Panacibacter</taxon>
    </lineage>
</organism>
<sequence length="283" mass="31405">MRNIFLFIRRFFNLILFLVLQGAGVYILTNYNKTHQAVLGAVANEVTGSVSKKYNDVEYYFHLKATNDSLVKENARLHNLQASSFESADTTNVVKIDSLLKDTMGARKFLFMEAKVVNSSVTQENNYITIHRGAKQGIQPDMAVIGPDGIVGKVIMVSDNYSRIMSLLNRKSKVNAMLKNGFYTGDLEWNGADPSYLMLNNISKSAKAQKGDTVLTSNVSQSLSFPPGLMVGTVAEVIADKGSSFLKLRVKAATNFYSLQYVYVTSNLQLQEQKTLEAKTPKD</sequence>
<comment type="function">
    <text evidence="5">Involved in formation and maintenance of cell shape.</text>
</comment>
<accession>A0A931E6X3</accession>
<evidence type="ECO:0000256" key="2">
    <source>
        <dbReference type="ARBA" id="ARBA00013855"/>
    </source>
</evidence>
<keyword evidence="3 5" id="KW-0133">Cell shape</keyword>
<dbReference type="AlphaFoldDB" id="A0A931E6X3"/>
<dbReference type="InterPro" id="IPR042177">
    <property type="entry name" value="Cell/Rod_1"/>
</dbReference>
<evidence type="ECO:0000256" key="1">
    <source>
        <dbReference type="ARBA" id="ARBA00009369"/>
    </source>
</evidence>
<dbReference type="GO" id="GO:0008360">
    <property type="term" value="P:regulation of cell shape"/>
    <property type="evidence" value="ECO:0007669"/>
    <property type="project" value="UniProtKB-KW"/>
</dbReference>
<feature type="domain" description="Rod shape-determining protein MreC beta-barrel core" evidence="7">
    <location>
        <begin position="116"/>
        <end position="265"/>
    </location>
</feature>
<evidence type="ECO:0000259" key="7">
    <source>
        <dbReference type="Pfam" id="PF04085"/>
    </source>
</evidence>
<keyword evidence="9" id="KW-1185">Reference proteome</keyword>